<accession>A0A1D2LGH5</accession>
<dbReference type="Gene3D" id="1.10.10.10">
    <property type="entry name" value="Winged helix-like DNA-binding domain superfamily/Winged helix DNA-binding domain"/>
    <property type="match status" value="2"/>
</dbReference>
<evidence type="ECO:0000256" key="2">
    <source>
        <dbReference type="ARBA" id="ARBA00023163"/>
    </source>
</evidence>
<dbReference type="EMBL" id="CP023483">
    <property type="protein sequence ID" value="ATF25924.1"/>
    <property type="molecule type" value="Genomic_DNA"/>
</dbReference>
<evidence type="ECO:0000313" key="5">
    <source>
        <dbReference type="EMBL" id="ATF25924.1"/>
    </source>
</evidence>
<evidence type="ECO:0000313" key="6">
    <source>
        <dbReference type="Proteomes" id="UP000243591"/>
    </source>
</evidence>
<evidence type="ECO:0000259" key="4">
    <source>
        <dbReference type="Pfam" id="PF08280"/>
    </source>
</evidence>
<gene>
    <name evidence="5" type="ORF">CNY62_05640</name>
</gene>
<dbReference type="KEGG" id="bths:CNY62_05640"/>
<dbReference type="STRING" id="2756.BFR44_06180"/>
<evidence type="ECO:0000259" key="3">
    <source>
        <dbReference type="Pfam" id="PF05043"/>
    </source>
</evidence>
<keyword evidence="1" id="KW-0805">Transcription regulation</keyword>
<protein>
    <recommendedName>
        <fullName evidence="7">HTH domain-containing protein</fullName>
    </recommendedName>
</protein>
<feature type="domain" description="Mga helix-turn-helix" evidence="3">
    <location>
        <begin position="72"/>
        <end position="155"/>
    </location>
</feature>
<reference evidence="5 6" key="1">
    <citation type="submission" date="2017-09" db="EMBL/GenBank/DDBJ databases">
        <title>Complete Genome Sequences of Two Strains of the Meat Spoilage Bacterium Brochothrix thermosphacta Isolated from Ground Chicken.</title>
        <authorList>
            <person name="Paoli G.C."/>
            <person name="Wijey C."/>
            <person name="Chen C.-Y."/>
            <person name="Nguyen L."/>
            <person name="Yan X."/>
            <person name="Irwin P.L."/>
        </authorList>
    </citation>
    <scope>NUCLEOTIDE SEQUENCE [LARGE SCALE GENOMIC DNA]</scope>
    <source>
        <strain evidence="5 6">BI</strain>
    </source>
</reference>
<dbReference type="RefSeq" id="WP_069126619.1">
    <property type="nucleotide sequence ID" value="NZ_CP023483.1"/>
</dbReference>
<dbReference type="PANTHER" id="PTHR30185">
    <property type="entry name" value="CRYPTIC BETA-GLUCOSIDE BGL OPERON ANTITERMINATOR"/>
    <property type="match status" value="1"/>
</dbReference>
<dbReference type="InterPro" id="IPR036388">
    <property type="entry name" value="WH-like_DNA-bd_sf"/>
</dbReference>
<evidence type="ECO:0008006" key="7">
    <source>
        <dbReference type="Google" id="ProtNLM"/>
    </source>
</evidence>
<keyword evidence="6" id="KW-1185">Reference proteome</keyword>
<dbReference type="AlphaFoldDB" id="A0A1D2LGH5"/>
<dbReference type="Pfam" id="PF05043">
    <property type="entry name" value="Mga"/>
    <property type="match status" value="1"/>
</dbReference>
<organism evidence="5 6">
    <name type="scientific">Brochothrix thermosphacta</name>
    <name type="common">Microbacterium thermosphactum</name>
    <dbReference type="NCBI Taxonomy" id="2756"/>
    <lineage>
        <taxon>Bacteria</taxon>
        <taxon>Bacillati</taxon>
        <taxon>Bacillota</taxon>
        <taxon>Bacilli</taxon>
        <taxon>Bacillales</taxon>
        <taxon>Listeriaceae</taxon>
        <taxon>Brochothrix</taxon>
    </lineage>
</organism>
<dbReference type="PANTHER" id="PTHR30185:SF18">
    <property type="entry name" value="TRANSCRIPTIONAL REGULATOR MTLR"/>
    <property type="match status" value="1"/>
</dbReference>
<proteinExistence type="predicted"/>
<dbReference type="InterPro" id="IPR013199">
    <property type="entry name" value="HTH_Mga_DNA-bd_dom"/>
</dbReference>
<dbReference type="Pfam" id="PF08280">
    <property type="entry name" value="HTH_Mga"/>
    <property type="match status" value="1"/>
</dbReference>
<dbReference type="Proteomes" id="UP000243591">
    <property type="component" value="Chromosome"/>
</dbReference>
<dbReference type="InterPro" id="IPR007737">
    <property type="entry name" value="Mga_HTH"/>
</dbReference>
<name>A0A1D2LGH5_BROTH</name>
<dbReference type="OrthoDB" id="2260273at2"/>
<dbReference type="InterPro" id="IPR050661">
    <property type="entry name" value="BglG_antiterminators"/>
</dbReference>
<sequence length="475" mass="56027">MRKLLNSRSLRHLNLLEILYCNEWMTTKAISEEVGLSERLIRSDIAYLNRGLEFFEIQYAKKYGYCLTLFDNYSKSAIYKYILKDSLEFNFLEILAFGTGFSASTICKHLYISQSTLGRLVNRLNQKLKSSKMEITSHPYRITGDESLIRQFLIHLMLEKYQKATAVFSDDSLNLVNDMIVMLEEQDESKIEYTDKYIMQVCLLVSVTRTKNNHKIPINNDVSNVFYQNIISDKNSLKKIEKIFCKPITIPLLQQIFDIFLLESYLKSNVEYESSVFFIKRQDHYRHLLNKLSVALDFEISNAEHVLNCLLNEESRKYQSNCLLYNKRKDFIMNSHTNFSAFYNLFVREYRKIFKDWSYSDNIMFNRCYCVLVNWDKLLERLEKKKDITICLHFNVAERHQYFLAQYVKQALEMDCNLTIINEISVETLEQNAANYSLVLTNKEGLTLGSTPVIACSLFPDQKKRQLIKKRIKQL</sequence>
<evidence type="ECO:0000256" key="1">
    <source>
        <dbReference type="ARBA" id="ARBA00023015"/>
    </source>
</evidence>
<feature type="domain" description="M protein trans-acting positive regulator (MGA) HTH" evidence="4">
    <location>
        <begin position="8"/>
        <end position="49"/>
    </location>
</feature>
<keyword evidence="2" id="KW-0804">Transcription</keyword>